<feature type="non-terminal residue" evidence="7">
    <location>
        <position position="171"/>
    </location>
</feature>
<dbReference type="AlphaFoldDB" id="A0A4P9WST5"/>
<dbReference type="GO" id="GO:0035556">
    <property type="term" value="P:intracellular signal transduction"/>
    <property type="evidence" value="ECO:0007669"/>
    <property type="project" value="TreeGrafter"/>
</dbReference>
<evidence type="ECO:0000256" key="2">
    <source>
        <dbReference type="ARBA" id="ARBA00022840"/>
    </source>
</evidence>
<organism evidence="7 8">
    <name type="scientific">Caulochytrium protostelioides</name>
    <dbReference type="NCBI Taxonomy" id="1555241"/>
    <lineage>
        <taxon>Eukaryota</taxon>
        <taxon>Fungi</taxon>
        <taxon>Fungi incertae sedis</taxon>
        <taxon>Chytridiomycota</taxon>
        <taxon>Chytridiomycota incertae sedis</taxon>
        <taxon>Chytridiomycetes</taxon>
        <taxon>Caulochytriales</taxon>
        <taxon>Caulochytriaceae</taxon>
        <taxon>Caulochytrium</taxon>
    </lineage>
</organism>
<feature type="domain" description="UBA" evidence="6">
    <location>
        <begin position="93"/>
        <end position="134"/>
    </location>
</feature>
<dbReference type="InterPro" id="IPR011009">
    <property type="entry name" value="Kinase-like_dom_sf"/>
</dbReference>
<dbReference type="PROSITE" id="PS50030">
    <property type="entry name" value="UBA"/>
    <property type="match status" value="1"/>
</dbReference>
<dbReference type="GO" id="GO:0004674">
    <property type="term" value="F:protein serine/threonine kinase activity"/>
    <property type="evidence" value="ECO:0007669"/>
    <property type="project" value="TreeGrafter"/>
</dbReference>
<dbReference type="PANTHER" id="PTHR24346:SF106">
    <property type="entry name" value="PROTEIN KINASE DOMAIN-CONTAINING PROTEIN"/>
    <property type="match status" value="1"/>
</dbReference>
<evidence type="ECO:0000313" key="8">
    <source>
        <dbReference type="Proteomes" id="UP000268535"/>
    </source>
</evidence>
<reference evidence="8" key="1">
    <citation type="journal article" date="2018" name="Nat. Microbiol.">
        <title>Leveraging single-cell genomics to expand the fungal tree of life.</title>
        <authorList>
            <person name="Ahrendt S.R."/>
            <person name="Quandt C.A."/>
            <person name="Ciobanu D."/>
            <person name="Clum A."/>
            <person name="Salamov A."/>
            <person name="Andreopoulos B."/>
            <person name="Cheng J.F."/>
            <person name="Woyke T."/>
            <person name="Pelin A."/>
            <person name="Henrissat B."/>
            <person name="Reynolds N.K."/>
            <person name="Benny G.L."/>
            <person name="Smith M.E."/>
            <person name="James T.Y."/>
            <person name="Grigoriev I.V."/>
        </authorList>
    </citation>
    <scope>NUCLEOTIDE SEQUENCE [LARGE SCALE GENOMIC DNA]</scope>
    <source>
        <strain evidence="8">ATCC 52028</strain>
    </source>
</reference>
<sequence length="171" mass="19299">IWSLGVVLYVLICGALPSDGSTLAKLRERVLIGKYKVPFFMSTAAEALIRKMLVMDPEKRLTLQQIKRDPWYTEGCPPEPPVVETKPEPRISPEDHELIIKELSDHGLPREAVEASLNNQTYDAYAATYYLTADRRSRRRSDHPSPLEKIRPVSETSDAPAPVVFERPVTS</sequence>
<evidence type="ECO:0000259" key="5">
    <source>
        <dbReference type="PROSITE" id="PS50011"/>
    </source>
</evidence>
<dbReference type="PANTHER" id="PTHR24346">
    <property type="entry name" value="MAP/MICROTUBULE AFFINITY-REGULATING KINASE"/>
    <property type="match status" value="1"/>
</dbReference>
<keyword evidence="4" id="KW-0732">Signal</keyword>
<evidence type="ECO:0000256" key="1">
    <source>
        <dbReference type="ARBA" id="ARBA00022741"/>
    </source>
</evidence>
<dbReference type="EMBL" id="ML013429">
    <property type="protein sequence ID" value="RKO95038.1"/>
    <property type="molecule type" value="Genomic_DNA"/>
</dbReference>
<evidence type="ECO:0000256" key="4">
    <source>
        <dbReference type="SAM" id="SignalP"/>
    </source>
</evidence>
<dbReference type="Proteomes" id="UP000268535">
    <property type="component" value="Unassembled WGS sequence"/>
</dbReference>
<keyword evidence="2" id="KW-0067">ATP-binding</keyword>
<dbReference type="SUPFAM" id="SSF56112">
    <property type="entry name" value="Protein kinase-like (PK-like)"/>
    <property type="match status" value="1"/>
</dbReference>
<evidence type="ECO:0000259" key="6">
    <source>
        <dbReference type="PROSITE" id="PS50030"/>
    </source>
</evidence>
<proteinExistence type="predicted"/>
<accession>A0A4P9WST5</accession>
<feature type="domain" description="Protein kinase" evidence="5">
    <location>
        <begin position="1"/>
        <end position="72"/>
    </location>
</feature>
<dbReference type="GO" id="GO:0005737">
    <property type="term" value="C:cytoplasm"/>
    <property type="evidence" value="ECO:0007669"/>
    <property type="project" value="TreeGrafter"/>
</dbReference>
<feature type="non-terminal residue" evidence="7">
    <location>
        <position position="1"/>
    </location>
</feature>
<name>A0A4P9WST5_9FUNG</name>
<keyword evidence="7" id="KW-0418">Kinase</keyword>
<dbReference type="GO" id="GO:0005524">
    <property type="term" value="F:ATP binding"/>
    <property type="evidence" value="ECO:0007669"/>
    <property type="project" value="UniProtKB-KW"/>
</dbReference>
<feature type="compositionally biased region" description="Basic and acidic residues" evidence="3">
    <location>
        <begin position="142"/>
        <end position="152"/>
    </location>
</feature>
<feature type="signal peptide" evidence="4">
    <location>
        <begin position="1"/>
        <end position="20"/>
    </location>
</feature>
<evidence type="ECO:0000313" key="7">
    <source>
        <dbReference type="EMBL" id="RKO95038.1"/>
    </source>
</evidence>
<gene>
    <name evidence="7" type="ORF">CAUPRSCDRAFT_13188</name>
</gene>
<dbReference type="InterPro" id="IPR000719">
    <property type="entry name" value="Prot_kinase_dom"/>
</dbReference>
<evidence type="ECO:0000256" key="3">
    <source>
        <dbReference type="SAM" id="MobiDB-lite"/>
    </source>
</evidence>
<keyword evidence="1" id="KW-0547">Nucleotide-binding</keyword>
<feature type="chain" id="PRO_5020771024" evidence="4">
    <location>
        <begin position="21"/>
        <end position="171"/>
    </location>
</feature>
<feature type="region of interest" description="Disordered" evidence="3">
    <location>
        <begin position="133"/>
        <end position="171"/>
    </location>
</feature>
<dbReference type="Pfam" id="PF00069">
    <property type="entry name" value="Pkinase"/>
    <property type="match status" value="1"/>
</dbReference>
<dbReference type="Gene3D" id="1.10.510.10">
    <property type="entry name" value="Transferase(Phosphotransferase) domain 1"/>
    <property type="match status" value="1"/>
</dbReference>
<keyword evidence="7" id="KW-0808">Transferase</keyword>
<protein>
    <submittedName>
        <fullName evidence="7">Kinase-like protein</fullName>
    </submittedName>
</protein>
<dbReference type="InterPro" id="IPR015940">
    <property type="entry name" value="UBA"/>
</dbReference>
<dbReference type="PROSITE" id="PS50011">
    <property type="entry name" value="PROTEIN_KINASE_DOM"/>
    <property type="match status" value="1"/>
</dbReference>